<dbReference type="Gene3D" id="1.10.4160.10">
    <property type="entry name" value="Hydantoin permease"/>
    <property type="match status" value="1"/>
</dbReference>
<dbReference type="AlphaFoldDB" id="A0A348B6D8"/>
<dbReference type="GO" id="GO:0005886">
    <property type="term" value="C:plasma membrane"/>
    <property type="evidence" value="ECO:0007669"/>
    <property type="project" value="TreeGrafter"/>
</dbReference>
<feature type="transmembrane region" description="Helical" evidence="6">
    <location>
        <begin position="207"/>
        <end position="226"/>
    </location>
</feature>
<dbReference type="PANTHER" id="PTHR30569:SF0">
    <property type="entry name" value="CYTOSINE PERMEASE"/>
    <property type="match status" value="1"/>
</dbReference>
<proteinExistence type="inferred from homology"/>
<dbReference type="GeneID" id="38667589"/>
<dbReference type="InterPro" id="IPR001248">
    <property type="entry name" value="Pur-cyt_permease"/>
</dbReference>
<reference evidence="8" key="4">
    <citation type="submission" date="2020-09" db="EMBL/GenBank/DDBJ databases">
        <authorList>
            <person name="Sun Q."/>
            <person name="Ohkuma M."/>
        </authorList>
    </citation>
    <scope>NUCLEOTIDE SEQUENCE</scope>
    <source>
        <strain evidence="8">JCM 31740</strain>
    </source>
</reference>
<dbReference type="EMBL" id="AP018553">
    <property type="protein sequence ID" value="BBD73740.1"/>
    <property type="molecule type" value="Genomic_DNA"/>
</dbReference>
<dbReference type="Proteomes" id="UP000276741">
    <property type="component" value="Chromosome"/>
</dbReference>
<reference evidence="8" key="1">
    <citation type="journal article" date="2014" name="Int. J. Syst. Evol. Microbiol.">
        <title>Complete genome sequence of Corynebacterium casei LMG S-19264T (=DSM 44701T), isolated from a smear-ripened cheese.</title>
        <authorList>
            <consortium name="US DOE Joint Genome Institute (JGI-PGF)"/>
            <person name="Walter F."/>
            <person name="Albersmeier A."/>
            <person name="Kalinowski J."/>
            <person name="Ruckert C."/>
        </authorList>
    </citation>
    <scope>NUCLEOTIDE SEQUENCE</scope>
    <source>
        <strain evidence="8">JCM 31740</strain>
    </source>
</reference>
<evidence type="ECO:0000256" key="2">
    <source>
        <dbReference type="ARBA" id="ARBA00008974"/>
    </source>
</evidence>
<comment type="similarity">
    <text evidence="2">Belongs to the purine-cytosine permease (2.A.39) family.</text>
</comment>
<protein>
    <submittedName>
        <fullName evidence="7">Allantoin permease</fullName>
    </submittedName>
</protein>
<dbReference type="Pfam" id="PF02133">
    <property type="entry name" value="Transp_cyt_pur"/>
    <property type="match status" value="1"/>
</dbReference>
<feature type="transmembrane region" description="Helical" evidence="6">
    <location>
        <begin position="338"/>
        <end position="360"/>
    </location>
</feature>
<dbReference type="InterPro" id="IPR030191">
    <property type="entry name" value="CodB"/>
</dbReference>
<keyword evidence="9" id="KW-1185">Reference proteome</keyword>
<evidence type="ECO:0000256" key="6">
    <source>
        <dbReference type="SAM" id="Phobius"/>
    </source>
</evidence>
<dbReference type="RefSeq" id="WP_126451014.1">
    <property type="nucleotide sequence ID" value="NZ_AP018553.1"/>
</dbReference>
<evidence type="ECO:0000313" key="7">
    <source>
        <dbReference type="EMBL" id="BBD73740.1"/>
    </source>
</evidence>
<dbReference type="GO" id="GO:0015209">
    <property type="term" value="F:cytosine transmembrane transporter activity"/>
    <property type="evidence" value="ECO:0007669"/>
    <property type="project" value="InterPro"/>
</dbReference>
<comment type="subcellular location">
    <subcellularLocation>
        <location evidence="1">Membrane</location>
        <topology evidence="1">Multi-pass membrane protein</topology>
    </subcellularLocation>
</comment>
<evidence type="ECO:0000256" key="4">
    <source>
        <dbReference type="ARBA" id="ARBA00022989"/>
    </source>
</evidence>
<accession>A0A348B6D8</accession>
<evidence type="ECO:0000313" key="8">
    <source>
        <dbReference type="EMBL" id="GGT97999.1"/>
    </source>
</evidence>
<dbReference type="Proteomes" id="UP000616143">
    <property type="component" value="Unassembled WGS sequence"/>
</dbReference>
<feature type="transmembrane region" description="Helical" evidence="6">
    <location>
        <begin position="247"/>
        <end position="270"/>
    </location>
</feature>
<evidence type="ECO:0000256" key="1">
    <source>
        <dbReference type="ARBA" id="ARBA00004141"/>
    </source>
</evidence>
<gene>
    <name evidence="8" type="primary">fcy21</name>
    <name evidence="8" type="ORF">GCM10007116_14460</name>
    <name evidence="7" type="ORF">HS1genome_2129</name>
</gene>
<keyword evidence="5 6" id="KW-0472">Membrane</keyword>
<dbReference type="PANTHER" id="PTHR30569">
    <property type="entry name" value="CYTOSINE TRANSPORTER CODB"/>
    <property type="match status" value="1"/>
</dbReference>
<feature type="transmembrane region" description="Helical" evidence="6">
    <location>
        <begin position="409"/>
        <end position="430"/>
    </location>
</feature>
<feature type="transmembrane region" description="Helical" evidence="6">
    <location>
        <begin position="146"/>
        <end position="164"/>
    </location>
</feature>
<keyword evidence="4 6" id="KW-1133">Transmembrane helix</keyword>
<sequence length="462" mass="50361">MTEDVEKERQKEPEVVNKQGLEVIGVNPIPDSARTAGAGKIFNFWAMASASATTPLAGLLLYGVGVTNFVAIVLLSLLIGLVPAALFSEMGRQFPVPALVVSRKTYGYGTSNALSFFYTVVNLGWFGINDATGGLILASLTGTNPVIWYVVMGIIQVVLVLYGFKWLEYFYRYTAPLLVISYAILTYFLFTSYHIDWSKLLTPTSNVNWGLDLTLILSFSILSWTYKISTSTRFATPWEKTKGVSRFLYAVAPGIGIMVPVLLMGIVGYASQAYAGNWNVAAVHFPLTSGVLLLVAFVASLGASLAIIHTNAMNLYPATADLLTAIQPFFRDKTKEQWAQPISTGILGALAVALAIAGILQHVENFLLLVADLIFPYTFVVIVDWYVRLWGKVPAQAFYRVPKGFWGNFNVKAVIATAVGIALSALTIPVGPLFNYFPQPVFASLVAALLYYALLRLPMGDT</sequence>
<feature type="transmembrane region" description="Helical" evidence="6">
    <location>
        <begin position="176"/>
        <end position="195"/>
    </location>
</feature>
<feature type="transmembrane region" description="Helical" evidence="6">
    <location>
        <begin position="42"/>
        <end position="63"/>
    </location>
</feature>
<feature type="transmembrane region" description="Helical" evidence="6">
    <location>
        <begin position="69"/>
        <end position="87"/>
    </location>
</feature>
<dbReference type="OrthoDB" id="57146at2157"/>
<keyword evidence="3 6" id="KW-0812">Transmembrane</keyword>
<organism evidence="7 9">
    <name type="scientific">Sulfodiicoccus acidiphilus</name>
    <dbReference type="NCBI Taxonomy" id="1670455"/>
    <lineage>
        <taxon>Archaea</taxon>
        <taxon>Thermoproteota</taxon>
        <taxon>Thermoprotei</taxon>
        <taxon>Sulfolobales</taxon>
        <taxon>Sulfolobaceae</taxon>
        <taxon>Sulfodiicoccus</taxon>
    </lineage>
</organism>
<feature type="transmembrane region" description="Helical" evidence="6">
    <location>
        <begin position="108"/>
        <end position="126"/>
    </location>
</feature>
<feature type="transmembrane region" description="Helical" evidence="6">
    <location>
        <begin position="290"/>
        <end position="308"/>
    </location>
</feature>
<dbReference type="KEGG" id="sacd:HS1genome_2129"/>
<reference evidence="7" key="3">
    <citation type="journal article" date="2019" name="BMC Res. Notes">
        <title>Complete genome sequence of the Sulfodiicoccus acidiphilus strain HS-1T, the first crenarchaeon that lacks polB3, isolated from an acidic hot spring in Ohwaku-dani, Hakone, Japan.</title>
        <authorList>
            <person name="Sakai H.D."/>
            <person name="Kurosawa N."/>
        </authorList>
    </citation>
    <scope>NUCLEOTIDE SEQUENCE</scope>
    <source>
        <strain evidence="7">HS-1</strain>
    </source>
</reference>
<evidence type="ECO:0000256" key="3">
    <source>
        <dbReference type="ARBA" id="ARBA00022692"/>
    </source>
</evidence>
<name>A0A348B6D8_9CREN</name>
<reference evidence="9" key="2">
    <citation type="submission" date="2018-04" db="EMBL/GenBank/DDBJ databases">
        <title>Complete genome sequence of Sulfodiicoccus acidiphilus strain HS-1.</title>
        <authorList>
            <person name="Sakai H.D."/>
            <person name="Kurosawa N."/>
        </authorList>
    </citation>
    <scope>NUCLEOTIDE SEQUENCE [LARGE SCALE GENOMIC DNA]</scope>
    <source>
        <strain evidence="9">HS-1</strain>
    </source>
</reference>
<dbReference type="EMBL" id="BMQS01000012">
    <property type="protein sequence ID" value="GGT97999.1"/>
    <property type="molecule type" value="Genomic_DNA"/>
</dbReference>
<evidence type="ECO:0000313" key="9">
    <source>
        <dbReference type="Proteomes" id="UP000276741"/>
    </source>
</evidence>
<evidence type="ECO:0000256" key="5">
    <source>
        <dbReference type="ARBA" id="ARBA00023136"/>
    </source>
</evidence>
<feature type="transmembrane region" description="Helical" evidence="6">
    <location>
        <begin position="366"/>
        <end position="388"/>
    </location>
</feature>
<feature type="transmembrane region" description="Helical" evidence="6">
    <location>
        <begin position="436"/>
        <end position="455"/>
    </location>
</feature>